<keyword evidence="5" id="KW-0378">Hydrolase</keyword>
<evidence type="ECO:0000256" key="4">
    <source>
        <dbReference type="ARBA" id="ARBA00022723"/>
    </source>
</evidence>
<dbReference type="InterPro" id="IPR003730">
    <property type="entry name" value="Cu_polyphenol_OxRdtase"/>
</dbReference>
<keyword evidence="4" id="KW-0479">Metal-binding</keyword>
<comment type="similarity">
    <text evidence="2">Belongs to the purine nucleoside phosphorylase YfiH/LACC1 family.</text>
</comment>
<comment type="caution">
    <text evidence="10">The sequence shown here is derived from an EMBL/GenBank/DDBJ whole genome shotgun (WGS) entry which is preliminary data.</text>
</comment>
<accession>A0A7C6AGF0</accession>
<comment type="catalytic activity">
    <reaction evidence="9">
        <text>S-methyl-5'-thioadenosine + phosphate = 5-(methylsulfanyl)-alpha-D-ribose 1-phosphate + adenine</text>
        <dbReference type="Rhea" id="RHEA:11852"/>
        <dbReference type="ChEBI" id="CHEBI:16708"/>
        <dbReference type="ChEBI" id="CHEBI:17509"/>
        <dbReference type="ChEBI" id="CHEBI:43474"/>
        <dbReference type="ChEBI" id="CHEBI:58533"/>
        <dbReference type="EC" id="2.4.2.28"/>
    </reaction>
    <physiologicalReaction direction="left-to-right" evidence="9">
        <dbReference type="Rhea" id="RHEA:11853"/>
    </physiologicalReaction>
</comment>
<evidence type="ECO:0000256" key="8">
    <source>
        <dbReference type="ARBA" id="ARBA00048968"/>
    </source>
</evidence>
<dbReference type="InterPro" id="IPR038371">
    <property type="entry name" value="Cu_polyphenol_OxRdtase_sf"/>
</dbReference>
<protein>
    <submittedName>
        <fullName evidence="10">Laccase domain-containing protein</fullName>
    </submittedName>
</protein>
<evidence type="ECO:0000256" key="9">
    <source>
        <dbReference type="ARBA" id="ARBA00049893"/>
    </source>
</evidence>
<dbReference type="CDD" id="cd16833">
    <property type="entry name" value="YfiH"/>
    <property type="match status" value="1"/>
</dbReference>
<dbReference type="Gene3D" id="3.60.140.10">
    <property type="entry name" value="CNF1/YfiH-like putative cysteine hydrolases"/>
    <property type="match status" value="1"/>
</dbReference>
<keyword evidence="3" id="KW-0808">Transferase</keyword>
<dbReference type="PANTHER" id="PTHR30616">
    <property type="entry name" value="UNCHARACTERIZED PROTEIN YFIH"/>
    <property type="match status" value="1"/>
</dbReference>
<name>A0A7C6AGF0_UNCW3</name>
<gene>
    <name evidence="10" type="ORF">ENV70_03325</name>
</gene>
<evidence type="ECO:0000256" key="1">
    <source>
        <dbReference type="ARBA" id="ARBA00000553"/>
    </source>
</evidence>
<dbReference type="EMBL" id="DTHJ01000068">
    <property type="protein sequence ID" value="HHS62635.1"/>
    <property type="molecule type" value="Genomic_DNA"/>
</dbReference>
<comment type="catalytic activity">
    <reaction evidence="7">
        <text>adenosine + H2O + H(+) = inosine + NH4(+)</text>
        <dbReference type="Rhea" id="RHEA:24408"/>
        <dbReference type="ChEBI" id="CHEBI:15377"/>
        <dbReference type="ChEBI" id="CHEBI:15378"/>
        <dbReference type="ChEBI" id="CHEBI:16335"/>
        <dbReference type="ChEBI" id="CHEBI:17596"/>
        <dbReference type="ChEBI" id="CHEBI:28938"/>
        <dbReference type="EC" id="3.5.4.4"/>
    </reaction>
    <physiologicalReaction direction="left-to-right" evidence="7">
        <dbReference type="Rhea" id="RHEA:24409"/>
    </physiologicalReaction>
</comment>
<dbReference type="GO" id="GO:0016787">
    <property type="term" value="F:hydrolase activity"/>
    <property type="evidence" value="ECO:0007669"/>
    <property type="project" value="UniProtKB-KW"/>
</dbReference>
<dbReference type="GO" id="GO:0005507">
    <property type="term" value="F:copper ion binding"/>
    <property type="evidence" value="ECO:0007669"/>
    <property type="project" value="TreeGrafter"/>
</dbReference>
<dbReference type="SUPFAM" id="SSF64438">
    <property type="entry name" value="CNF1/YfiH-like putative cysteine hydrolases"/>
    <property type="match status" value="1"/>
</dbReference>
<dbReference type="AlphaFoldDB" id="A0A7C6AGF0"/>
<evidence type="ECO:0000313" key="10">
    <source>
        <dbReference type="EMBL" id="HHS62635.1"/>
    </source>
</evidence>
<comment type="catalytic activity">
    <reaction evidence="8">
        <text>adenosine + phosphate = alpha-D-ribose 1-phosphate + adenine</text>
        <dbReference type="Rhea" id="RHEA:27642"/>
        <dbReference type="ChEBI" id="CHEBI:16335"/>
        <dbReference type="ChEBI" id="CHEBI:16708"/>
        <dbReference type="ChEBI" id="CHEBI:43474"/>
        <dbReference type="ChEBI" id="CHEBI:57720"/>
        <dbReference type="EC" id="2.4.2.1"/>
    </reaction>
    <physiologicalReaction direction="left-to-right" evidence="8">
        <dbReference type="Rhea" id="RHEA:27643"/>
    </physiologicalReaction>
</comment>
<evidence type="ECO:0000256" key="6">
    <source>
        <dbReference type="ARBA" id="ARBA00022833"/>
    </source>
</evidence>
<proteinExistence type="inferred from homology"/>
<keyword evidence="6" id="KW-0862">Zinc</keyword>
<sequence>MWKLIEEPDLKYFQFNFEDKVFLYSTRYGTDKFLEKFKPVMLKQIHSDIIVDIDKEQKTTGDGLITSADKCIGVKIADCLPVYVFSKERIAILHCGWRSIIKGILKRGQEILGDYRYVLGAGIGACCYEVKSDVSALYYENYPEAVIEKNGKIYLDLKRAVITALGRENLIADLDLCTFCNLEYFYSHRRGDNTRNYAALKKINT</sequence>
<reference evidence="10" key="1">
    <citation type="journal article" date="2020" name="mSystems">
        <title>Genome- and Community-Level Interaction Insights into Carbon Utilization and Element Cycling Functions of Hydrothermarchaeota in Hydrothermal Sediment.</title>
        <authorList>
            <person name="Zhou Z."/>
            <person name="Liu Y."/>
            <person name="Xu W."/>
            <person name="Pan J."/>
            <person name="Luo Z.H."/>
            <person name="Li M."/>
        </authorList>
    </citation>
    <scope>NUCLEOTIDE SEQUENCE [LARGE SCALE GENOMIC DNA]</scope>
    <source>
        <strain evidence="10">SpSt-783</strain>
    </source>
</reference>
<dbReference type="PANTHER" id="PTHR30616:SF2">
    <property type="entry name" value="PURINE NUCLEOSIDE PHOSPHORYLASE LACC1"/>
    <property type="match status" value="1"/>
</dbReference>
<evidence type="ECO:0000256" key="3">
    <source>
        <dbReference type="ARBA" id="ARBA00022679"/>
    </source>
</evidence>
<organism evidence="10">
    <name type="scientific">candidate division WOR-3 bacterium</name>
    <dbReference type="NCBI Taxonomy" id="2052148"/>
    <lineage>
        <taxon>Bacteria</taxon>
        <taxon>Bacteria division WOR-3</taxon>
    </lineage>
</organism>
<evidence type="ECO:0000256" key="7">
    <source>
        <dbReference type="ARBA" id="ARBA00047989"/>
    </source>
</evidence>
<evidence type="ECO:0000256" key="5">
    <source>
        <dbReference type="ARBA" id="ARBA00022801"/>
    </source>
</evidence>
<dbReference type="Pfam" id="PF02578">
    <property type="entry name" value="Cu-oxidase_4"/>
    <property type="match status" value="1"/>
</dbReference>
<evidence type="ECO:0000256" key="2">
    <source>
        <dbReference type="ARBA" id="ARBA00007353"/>
    </source>
</evidence>
<comment type="catalytic activity">
    <reaction evidence="1">
        <text>inosine + phosphate = alpha-D-ribose 1-phosphate + hypoxanthine</text>
        <dbReference type="Rhea" id="RHEA:27646"/>
        <dbReference type="ChEBI" id="CHEBI:17368"/>
        <dbReference type="ChEBI" id="CHEBI:17596"/>
        <dbReference type="ChEBI" id="CHEBI:43474"/>
        <dbReference type="ChEBI" id="CHEBI:57720"/>
        <dbReference type="EC" id="2.4.2.1"/>
    </reaction>
    <physiologicalReaction direction="left-to-right" evidence="1">
        <dbReference type="Rhea" id="RHEA:27647"/>
    </physiologicalReaction>
</comment>
<dbReference type="GO" id="GO:0017061">
    <property type="term" value="F:S-methyl-5-thioadenosine phosphorylase activity"/>
    <property type="evidence" value="ECO:0007669"/>
    <property type="project" value="UniProtKB-EC"/>
</dbReference>
<dbReference type="InterPro" id="IPR011324">
    <property type="entry name" value="Cytotoxic_necrot_fac-like_cat"/>
</dbReference>